<dbReference type="PANTHER" id="PTHR13939">
    <property type="entry name" value="NICOTINAMIDE-NUCLEOTIDE AMIDOHYDROLASE PNCC"/>
    <property type="match status" value="1"/>
</dbReference>
<proteinExistence type="inferred from homology"/>
<evidence type="ECO:0000256" key="2">
    <source>
        <dbReference type="SAM" id="Coils"/>
    </source>
</evidence>
<dbReference type="OrthoDB" id="9801454at2"/>
<dbReference type="InterPro" id="IPR008135">
    <property type="entry name" value="Competence-induced_CinA"/>
</dbReference>
<comment type="caution">
    <text evidence="4">The sequence shown here is derived from an EMBL/GenBank/DDBJ whole genome shotgun (WGS) entry which is preliminary data.</text>
</comment>
<dbReference type="SUPFAM" id="SSF53218">
    <property type="entry name" value="Molybdenum cofactor biosynthesis proteins"/>
    <property type="match status" value="1"/>
</dbReference>
<dbReference type="RefSeq" id="WP_026799845.1">
    <property type="nucleotide sequence ID" value="NZ_AULI01000005.1"/>
</dbReference>
<dbReference type="eggNOG" id="COG1546">
    <property type="taxonomic scope" value="Bacteria"/>
</dbReference>
<dbReference type="PANTHER" id="PTHR13939:SF0">
    <property type="entry name" value="NMN AMIDOHYDROLASE-LIKE PROTEIN YFAY"/>
    <property type="match status" value="1"/>
</dbReference>
<evidence type="ECO:0000259" key="3">
    <source>
        <dbReference type="SMART" id="SM00852"/>
    </source>
</evidence>
<dbReference type="InterPro" id="IPR041424">
    <property type="entry name" value="CinA_KH"/>
</dbReference>
<feature type="coiled-coil region" evidence="2">
    <location>
        <begin position="225"/>
        <end position="252"/>
    </location>
</feature>
<dbReference type="InterPro" id="IPR008136">
    <property type="entry name" value="CinA_C"/>
</dbReference>
<comment type="similarity">
    <text evidence="1">Belongs to the CinA family.</text>
</comment>
<protein>
    <recommendedName>
        <fullName evidence="1">Putative competence-damage inducible protein</fullName>
    </recommendedName>
</protein>
<sequence length="415" mass="44996">MKQVNAEVIGIGTELLLGQIVNSNAQWLSSQLADLGVNVLYHQVVGDNEQRMTDVFALAESRSDLIIVTGGLGPTEDDATKQVVANLLNKSLYVHEDTMKEIENYYIQNGLSMSPNNKKQAELIEGSTLLPNAAGMAPGVAIHENETTWVLLPGVPSEMKSIMNEGGFQFIKRQVGVDATIHSKMLRFIGIGESQLEHDLQDLISGQTNPTIAPLAGNGEVSIRLTSKAATLDEAKDMLRETEAEIERRVGQYLYGSDDDTLEAKVMELLKEKGYSISSAESLTGGRFIDQLITIPGASEITKGSVVCYDTEVKSGLLEVPQLILETQGVVSSSCAETLAVNVADKLRSSIGISFTGVAGPSEQEGQPVGKVFIGIYVDGELPYAKEFHFNGDREGIRNRAVKKGFQLLYQMLTQ</sequence>
<dbReference type="HAMAP" id="MF_00226_B">
    <property type="entry name" value="CinA_B"/>
    <property type="match status" value="1"/>
</dbReference>
<gene>
    <name evidence="1" type="primary">cinA</name>
    <name evidence="4" type="ORF">N781_11850</name>
</gene>
<dbReference type="InterPro" id="IPR050101">
    <property type="entry name" value="CinA"/>
</dbReference>
<dbReference type="Pfam" id="PF02464">
    <property type="entry name" value="CinA"/>
    <property type="match status" value="1"/>
</dbReference>
<evidence type="ECO:0000313" key="5">
    <source>
        <dbReference type="Proteomes" id="UP000030528"/>
    </source>
</evidence>
<dbReference type="PIRSF" id="PIRSF006728">
    <property type="entry name" value="CinA"/>
    <property type="match status" value="1"/>
</dbReference>
<name>A0A0A5GMB3_9BACI</name>
<dbReference type="InterPro" id="IPR036653">
    <property type="entry name" value="CinA-like_C"/>
</dbReference>
<accession>A0A0A5GMB3</accession>
<dbReference type="Pfam" id="PF18146">
    <property type="entry name" value="CinA_KH"/>
    <property type="match status" value="1"/>
</dbReference>
<dbReference type="AlphaFoldDB" id="A0A0A5GMB3"/>
<dbReference type="Gene3D" id="3.90.950.20">
    <property type="entry name" value="CinA-like"/>
    <property type="match status" value="1"/>
</dbReference>
<dbReference type="SUPFAM" id="SSF142433">
    <property type="entry name" value="CinA-like"/>
    <property type="match status" value="1"/>
</dbReference>
<dbReference type="eggNOG" id="COG1058">
    <property type="taxonomic scope" value="Bacteria"/>
</dbReference>
<dbReference type="EMBL" id="AVPE01000003">
    <property type="protein sequence ID" value="KGX93104.1"/>
    <property type="molecule type" value="Genomic_DNA"/>
</dbReference>
<dbReference type="InterPro" id="IPR001453">
    <property type="entry name" value="MoaB/Mog_dom"/>
</dbReference>
<dbReference type="NCBIfam" id="NF001813">
    <property type="entry name" value="PRK00549.1"/>
    <property type="match status" value="1"/>
</dbReference>
<evidence type="ECO:0000256" key="1">
    <source>
        <dbReference type="HAMAP-Rule" id="MF_00226"/>
    </source>
</evidence>
<dbReference type="Gene3D" id="3.40.980.10">
    <property type="entry name" value="MoaB/Mog-like domain"/>
    <property type="match status" value="1"/>
</dbReference>
<dbReference type="NCBIfam" id="TIGR00177">
    <property type="entry name" value="molyb_syn"/>
    <property type="match status" value="1"/>
</dbReference>
<dbReference type="Gene3D" id="3.30.70.2860">
    <property type="match status" value="1"/>
</dbReference>
<organism evidence="4 5">
    <name type="scientific">Pontibacillus halophilus JSM 076056 = DSM 19796</name>
    <dbReference type="NCBI Taxonomy" id="1385510"/>
    <lineage>
        <taxon>Bacteria</taxon>
        <taxon>Bacillati</taxon>
        <taxon>Bacillota</taxon>
        <taxon>Bacilli</taxon>
        <taxon>Bacillales</taxon>
        <taxon>Bacillaceae</taxon>
        <taxon>Pontibacillus</taxon>
    </lineage>
</organism>
<dbReference type="NCBIfam" id="TIGR00200">
    <property type="entry name" value="cinA_nterm"/>
    <property type="match status" value="1"/>
</dbReference>
<dbReference type="InterPro" id="IPR036425">
    <property type="entry name" value="MoaB/Mog-like_dom_sf"/>
</dbReference>
<dbReference type="CDD" id="cd00885">
    <property type="entry name" value="cinA"/>
    <property type="match status" value="1"/>
</dbReference>
<feature type="domain" description="MoaB/Mog" evidence="3">
    <location>
        <begin position="7"/>
        <end position="173"/>
    </location>
</feature>
<evidence type="ECO:0000313" key="4">
    <source>
        <dbReference type="EMBL" id="KGX93104.1"/>
    </source>
</evidence>
<dbReference type="Pfam" id="PF00994">
    <property type="entry name" value="MoCF_biosynth"/>
    <property type="match status" value="1"/>
</dbReference>
<dbReference type="STRING" id="1385510.GCA_000425205_01398"/>
<dbReference type="SMART" id="SM00852">
    <property type="entry name" value="MoCF_biosynth"/>
    <property type="match status" value="1"/>
</dbReference>
<dbReference type="NCBIfam" id="TIGR00199">
    <property type="entry name" value="PncC_domain"/>
    <property type="match status" value="1"/>
</dbReference>
<reference evidence="4 5" key="1">
    <citation type="submission" date="2013-08" db="EMBL/GenBank/DDBJ databases">
        <authorList>
            <person name="Huang J."/>
            <person name="Wang G."/>
        </authorList>
    </citation>
    <scope>NUCLEOTIDE SEQUENCE [LARGE SCALE GENOMIC DNA]</scope>
    <source>
        <strain evidence="4 5">JSM 076056</strain>
    </source>
</reference>
<keyword evidence="5" id="KW-1185">Reference proteome</keyword>
<dbReference type="Proteomes" id="UP000030528">
    <property type="component" value="Unassembled WGS sequence"/>
</dbReference>
<keyword evidence="2" id="KW-0175">Coiled coil</keyword>